<dbReference type="GO" id="GO:0003677">
    <property type="term" value="F:DNA binding"/>
    <property type="evidence" value="ECO:0007669"/>
    <property type="project" value="InterPro"/>
</dbReference>
<evidence type="ECO:0000259" key="1">
    <source>
        <dbReference type="PROSITE" id="PS50930"/>
    </source>
</evidence>
<gene>
    <name evidence="2" type="ORF">GCM10010912_46580</name>
</gene>
<accession>A0A917FRE4</accession>
<feature type="domain" description="HTH LytTR-type" evidence="1">
    <location>
        <begin position="63"/>
        <end position="167"/>
    </location>
</feature>
<dbReference type="AlphaFoldDB" id="A0A917FRE4"/>
<sequence length="167" mass="19328">MFMGFTFNFLLPSLIRISEGDSIKISIEVIDHTEEEEIRIRCHQVDEEIHELVNKLKTETLIILGYHEDKISRIKLSDIYYFEAVDGKVFAYGKNNVHEVKLKLYELEELCKEKHCFRASKSTILNIAKIASIHPSISGRFQALLDNGEKVVISRQYVPMLKQMLGL</sequence>
<dbReference type="InterPro" id="IPR007492">
    <property type="entry name" value="LytTR_DNA-bd_dom"/>
</dbReference>
<dbReference type="InterPro" id="IPR046947">
    <property type="entry name" value="LytR-like"/>
</dbReference>
<proteinExistence type="predicted"/>
<protein>
    <submittedName>
        <fullName evidence="2">LytR family transcriptional regulator</fullName>
    </submittedName>
</protein>
<reference evidence="2" key="1">
    <citation type="journal article" date="2014" name="Int. J. Syst. Evol. Microbiol.">
        <title>Complete genome sequence of Corynebacterium casei LMG S-19264T (=DSM 44701T), isolated from a smear-ripened cheese.</title>
        <authorList>
            <consortium name="US DOE Joint Genome Institute (JGI-PGF)"/>
            <person name="Walter F."/>
            <person name="Albersmeier A."/>
            <person name="Kalinowski J."/>
            <person name="Ruckert C."/>
        </authorList>
    </citation>
    <scope>NUCLEOTIDE SEQUENCE</scope>
    <source>
        <strain evidence="2">CGMCC 1.16134</strain>
    </source>
</reference>
<dbReference type="EMBL" id="BMKR01000024">
    <property type="protein sequence ID" value="GGF96393.1"/>
    <property type="molecule type" value="Genomic_DNA"/>
</dbReference>
<dbReference type="SMART" id="SM00850">
    <property type="entry name" value="LytTR"/>
    <property type="match status" value="1"/>
</dbReference>
<reference evidence="2" key="2">
    <citation type="submission" date="2020-09" db="EMBL/GenBank/DDBJ databases">
        <authorList>
            <person name="Sun Q."/>
            <person name="Zhou Y."/>
        </authorList>
    </citation>
    <scope>NUCLEOTIDE SEQUENCE</scope>
    <source>
        <strain evidence="2">CGMCC 1.16134</strain>
    </source>
</reference>
<dbReference type="Gene3D" id="2.40.50.1020">
    <property type="entry name" value="LytTr DNA-binding domain"/>
    <property type="match status" value="1"/>
</dbReference>
<keyword evidence="3" id="KW-1185">Reference proteome</keyword>
<dbReference type="Pfam" id="PF04397">
    <property type="entry name" value="LytTR"/>
    <property type="match status" value="1"/>
</dbReference>
<evidence type="ECO:0000313" key="3">
    <source>
        <dbReference type="Proteomes" id="UP000637643"/>
    </source>
</evidence>
<dbReference type="GO" id="GO:0000156">
    <property type="term" value="F:phosphorelay response regulator activity"/>
    <property type="evidence" value="ECO:0007669"/>
    <property type="project" value="InterPro"/>
</dbReference>
<dbReference type="PANTHER" id="PTHR37299:SF4">
    <property type="entry name" value="TRANSCRIPTIONAL REGULATOR"/>
    <property type="match status" value="1"/>
</dbReference>
<organism evidence="2 3">
    <name type="scientific">Paenibacillus albidus</name>
    <dbReference type="NCBI Taxonomy" id="2041023"/>
    <lineage>
        <taxon>Bacteria</taxon>
        <taxon>Bacillati</taxon>
        <taxon>Bacillota</taxon>
        <taxon>Bacilli</taxon>
        <taxon>Bacillales</taxon>
        <taxon>Paenibacillaceae</taxon>
        <taxon>Paenibacillus</taxon>
    </lineage>
</organism>
<comment type="caution">
    <text evidence="2">The sequence shown here is derived from an EMBL/GenBank/DDBJ whole genome shotgun (WGS) entry which is preliminary data.</text>
</comment>
<dbReference type="PROSITE" id="PS50930">
    <property type="entry name" value="HTH_LYTTR"/>
    <property type="match status" value="1"/>
</dbReference>
<dbReference type="Proteomes" id="UP000637643">
    <property type="component" value="Unassembled WGS sequence"/>
</dbReference>
<evidence type="ECO:0000313" key="2">
    <source>
        <dbReference type="EMBL" id="GGF96393.1"/>
    </source>
</evidence>
<name>A0A917FRE4_9BACL</name>
<dbReference type="PANTHER" id="PTHR37299">
    <property type="entry name" value="TRANSCRIPTIONAL REGULATOR-RELATED"/>
    <property type="match status" value="1"/>
</dbReference>